<feature type="transmembrane region" description="Helical" evidence="5">
    <location>
        <begin position="189"/>
        <end position="211"/>
    </location>
</feature>
<feature type="transmembrane region" description="Helical" evidence="5">
    <location>
        <begin position="342"/>
        <end position="361"/>
    </location>
</feature>
<keyword evidence="3 5" id="KW-1133">Transmembrane helix</keyword>
<comment type="subcellular location">
    <subcellularLocation>
        <location evidence="1">Cell membrane</location>
        <topology evidence="1">Multi-pass membrane protein</topology>
    </subcellularLocation>
</comment>
<feature type="transmembrane region" description="Helical" evidence="5">
    <location>
        <begin position="277"/>
        <end position="304"/>
    </location>
</feature>
<evidence type="ECO:0000256" key="2">
    <source>
        <dbReference type="ARBA" id="ARBA00022692"/>
    </source>
</evidence>
<feature type="transmembrane region" description="Helical" evidence="5">
    <location>
        <begin position="148"/>
        <end position="168"/>
    </location>
</feature>
<evidence type="ECO:0000313" key="8">
    <source>
        <dbReference type="Proteomes" id="UP000535543"/>
    </source>
</evidence>
<dbReference type="Proteomes" id="UP000535543">
    <property type="component" value="Unassembled WGS sequence"/>
</dbReference>
<dbReference type="InterPro" id="IPR036259">
    <property type="entry name" value="MFS_trans_sf"/>
</dbReference>
<feature type="transmembrane region" description="Helical" evidence="5">
    <location>
        <begin position="119"/>
        <end position="142"/>
    </location>
</feature>
<accession>A0A848KE14</accession>
<sequence length="363" mass="35836">MLFVATIVGWTLLLPVVPLALSLAGESDAIAGASTAIFMATTVLAQLLTPKALRRWGYRLVLAVGLALLGVPALAFLAFTDAVPVLAISAVRGVGFGLLTVAANAMVAEIAPPQLLGRAGAAVGITSAATQTVCLPAGLALAEFSSTTPVFLIGALIPTAGIACVLLLPPVTREPSDIAQTKARLPWSVLLAPVLAMAVMSAAFGGFSSLVPIATLGIANAATLALVVASAALVAGRFVGGRSVDRLGPSRLLLPSLLVAAAGLGGIALGFHGGVSLPLVVVGAAALGLGFGLCQADSLVTVFTAAGPHRRGAASAAWNVAYDGGTGAGALSLGVVATVSGYSIVFAVATAVVLVAVPFTLRL</sequence>
<feature type="domain" description="Major facilitator superfamily (MFS) profile" evidence="6">
    <location>
        <begin position="1"/>
        <end position="363"/>
    </location>
</feature>
<dbReference type="InterPro" id="IPR011701">
    <property type="entry name" value="MFS"/>
</dbReference>
<feature type="transmembrane region" description="Helical" evidence="5">
    <location>
        <begin position="217"/>
        <end position="240"/>
    </location>
</feature>
<dbReference type="GO" id="GO:0022857">
    <property type="term" value="F:transmembrane transporter activity"/>
    <property type="evidence" value="ECO:0007669"/>
    <property type="project" value="InterPro"/>
</dbReference>
<feature type="transmembrane region" description="Helical" evidence="5">
    <location>
        <begin position="30"/>
        <end position="48"/>
    </location>
</feature>
<comment type="caution">
    <text evidence="7">The sequence shown here is derived from an EMBL/GenBank/DDBJ whole genome shotgun (WGS) entry which is preliminary data.</text>
</comment>
<evidence type="ECO:0000256" key="1">
    <source>
        <dbReference type="ARBA" id="ARBA00004651"/>
    </source>
</evidence>
<evidence type="ECO:0000256" key="4">
    <source>
        <dbReference type="ARBA" id="ARBA00023136"/>
    </source>
</evidence>
<keyword evidence="2 5" id="KW-0812">Transmembrane</keyword>
<dbReference type="PANTHER" id="PTHR23531:SF1">
    <property type="entry name" value="QUINOLENE RESISTANCE PROTEIN NORA"/>
    <property type="match status" value="1"/>
</dbReference>
<keyword evidence="4 5" id="KW-0472">Membrane</keyword>
<dbReference type="InterPro" id="IPR020846">
    <property type="entry name" value="MFS_dom"/>
</dbReference>
<dbReference type="InterPro" id="IPR052714">
    <property type="entry name" value="MFS_Exporter"/>
</dbReference>
<dbReference type="GO" id="GO:0005886">
    <property type="term" value="C:plasma membrane"/>
    <property type="evidence" value="ECO:0007669"/>
    <property type="project" value="UniProtKB-SubCell"/>
</dbReference>
<keyword evidence="8" id="KW-1185">Reference proteome</keyword>
<dbReference type="Pfam" id="PF07690">
    <property type="entry name" value="MFS_1"/>
    <property type="match status" value="1"/>
</dbReference>
<evidence type="ECO:0000313" key="7">
    <source>
        <dbReference type="EMBL" id="NMN94952.1"/>
    </source>
</evidence>
<reference evidence="7 8" key="2">
    <citation type="submission" date="2020-06" db="EMBL/GenBank/DDBJ databases">
        <title>Antribacter stalactiti gen. nov., sp. nov., a new member of the family Nacardiaceae isolated from a cave.</title>
        <authorList>
            <person name="Kim I.S."/>
        </authorList>
    </citation>
    <scope>NUCLEOTIDE SEQUENCE [LARGE SCALE GENOMIC DNA]</scope>
    <source>
        <strain evidence="7 8">YC2-7</strain>
    </source>
</reference>
<feature type="transmembrane region" description="Helical" evidence="5">
    <location>
        <begin position="60"/>
        <end position="79"/>
    </location>
</feature>
<organism evidence="7 8">
    <name type="scientific">Antrihabitans stalactiti</name>
    <dbReference type="NCBI Taxonomy" id="2584121"/>
    <lineage>
        <taxon>Bacteria</taxon>
        <taxon>Bacillati</taxon>
        <taxon>Actinomycetota</taxon>
        <taxon>Actinomycetes</taxon>
        <taxon>Mycobacteriales</taxon>
        <taxon>Nocardiaceae</taxon>
        <taxon>Antrihabitans</taxon>
    </lineage>
</organism>
<evidence type="ECO:0000256" key="5">
    <source>
        <dbReference type="SAM" id="Phobius"/>
    </source>
</evidence>
<dbReference type="PROSITE" id="PS50850">
    <property type="entry name" value="MFS"/>
    <property type="match status" value="1"/>
</dbReference>
<proteinExistence type="predicted"/>
<feature type="transmembrane region" description="Helical" evidence="5">
    <location>
        <begin position="316"/>
        <end position="336"/>
    </location>
</feature>
<protein>
    <submittedName>
        <fullName evidence="7">MFS transporter</fullName>
    </submittedName>
</protein>
<feature type="transmembrane region" description="Helical" evidence="5">
    <location>
        <begin position="85"/>
        <end position="107"/>
    </location>
</feature>
<dbReference type="Gene3D" id="1.20.1250.20">
    <property type="entry name" value="MFS general substrate transporter like domains"/>
    <property type="match status" value="1"/>
</dbReference>
<name>A0A848KE14_9NOCA</name>
<feature type="transmembrane region" description="Helical" evidence="5">
    <location>
        <begin position="252"/>
        <end position="271"/>
    </location>
</feature>
<gene>
    <name evidence="7" type="ORF">FGL95_07875</name>
</gene>
<dbReference type="PANTHER" id="PTHR23531">
    <property type="entry name" value="QUINOLENE RESISTANCE PROTEIN NORA"/>
    <property type="match status" value="1"/>
</dbReference>
<dbReference type="EMBL" id="VCQU01000002">
    <property type="protein sequence ID" value="NMN94952.1"/>
    <property type="molecule type" value="Genomic_DNA"/>
</dbReference>
<reference evidence="7 8" key="1">
    <citation type="submission" date="2019-05" db="EMBL/GenBank/DDBJ databases">
        <authorList>
            <person name="Lee S.D."/>
        </authorList>
    </citation>
    <scope>NUCLEOTIDE SEQUENCE [LARGE SCALE GENOMIC DNA]</scope>
    <source>
        <strain evidence="7 8">YC2-7</strain>
    </source>
</reference>
<evidence type="ECO:0000259" key="6">
    <source>
        <dbReference type="PROSITE" id="PS50850"/>
    </source>
</evidence>
<dbReference type="SUPFAM" id="SSF103473">
    <property type="entry name" value="MFS general substrate transporter"/>
    <property type="match status" value="1"/>
</dbReference>
<dbReference type="AlphaFoldDB" id="A0A848KE14"/>
<evidence type="ECO:0000256" key="3">
    <source>
        <dbReference type="ARBA" id="ARBA00022989"/>
    </source>
</evidence>